<dbReference type="Pfam" id="PF08240">
    <property type="entry name" value="ADH_N"/>
    <property type="match status" value="1"/>
</dbReference>
<evidence type="ECO:0000256" key="1">
    <source>
        <dbReference type="ARBA" id="ARBA00023002"/>
    </source>
</evidence>
<reference evidence="4 5" key="1">
    <citation type="submission" date="2018-08" db="EMBL/GenBank/DDBJ databases">
        <title>Genomic Encyclopedia of Archaeal and Bacterial Type Strains, Phase II (KMG-II): from individual species to whole genera.</title>
        <authorList>
            <person name="Goeker M."/>
        </authorList>
    </citation>
    <scope>NUCLEOTIDE SEQUENCE [LARGE SCALE GENOMIC DNA]</scope>
    <source>
        <strain evidence="4 5">DSM 15986</strain>
    </source>
</reference>
<dbReference type="RefSeq" id="WP_086543193.1">
    <property type="nucleotide sequence ID" value="NZ_MSSW01000064.1"/>
</dbReference>
<evidence type="ECO:0000313" key="5">
    <source>
        <dbReference type="Proteomes" id="UP000256405"/>
    </source>
</evidence>
<dbReference type="OrthoDB" id="9806940at2"/>
<feature type="domain" description="Alcohol dehydrogenase-like C-terminal" evidence="2">
    <location>
        <begin position="171"/>
        <end position="299"/>
    </location>
</feature>
<gene>
    <name evidence="4" type="ORF">C8N25_13023</name>
</gene>
<dbReference type="AlphaFoldDB" id="A0A3E0DA87"/>
<dbReference type="EMBL" id="QUNF01000030">
    <property type="protein sequence ID" value="REG79586.1"/>
    <property type="molecule type" value="Genomic_DNA"/>
</dbReference>
<evidence type="ECO:0000259" key="3">
    <source>
        <dbReference type="Pfam" id="PF08240"/>
    </source>
</evidence>
<sequence length="339" mass="37701">MKTLVLENPKAFKFQEQEAPASLEADEALVKIKNIGICGTDYHAFRGKQPFFSYPRVLGHELGGEVVKLGGNTNTINLGDKVTIEPYLNCGRCQSCLNDKGNCCENLQVLGVHVDGGMTEYLKVPYHKLHKSKILSFEQLAMVEPLSIGAHAVQRAEVSAKDLVLVIGAGPIGLSVVQFTKLRGSTVLVLDINKDRLKFARQQMQVDFILEATEDFSPDIIRRCLNGFLPTVIFDATGNPNSMKNAFSYVSFGGKLVFVGLFIGEVTFDDPLFHRREITLLASRNSLPQDFSDIIKLMETGKIDITPWLTHRADFDDLPHVFNEWLDPTTRVIKAVVSM</sequence>
<dbReference type="GO" id="GO:0016491">
    <property type="term" value="F:oxidoreductase activity"/>
    <property type="evidence" value="ECO:0007669"/>
    <property type="project" value="UniProtKB-KW"/>
</dbReference>
<dbReference type="InterPro" id="IPR013149">
    <property type="entry name" value="ADH-like_C"/>
</dbReference>
<evidence type="ECO:0000259" key="2">
    <source>
        <dbReference type="Pfam" id="PF00107"/>
    </source>
</evidence>
<keyword evidence="1" id="KW-0560">Oxidoreductase</keyword>
<accession>A0A3E0DA87</accession>
<dbReference type="PANTHER" id="PTHR43401:SF3">
    <property type="entry name" value="L-GALACTONATE-5-DEHYDROGENASE"/>
    <property type="match status" value="1"/>
</dbReference>
<dbReference type="InterPro" id="IPR050129">
    <property type="entry name" value="Zn_alcohol_dh"/>
</dbReference>
<dbReference type="Pfam" id="PF00107">
    <property type="entry name" value="ADH_zinc_N"/>
    <property type="match status" value="1"/>
</dbReference>
<evidence type="ECO:0000313" key="4">
    <source>
        <dbReference type="EMBL" id="REG79586.1"/>
    </source>
</evidence>
<protein>
    <recommendedName>
        <fullName evidence="6">2-desacetyl-2-hydroxyethyl bacteriochlorophyllide A dehydrogenase</fullName>
    </recommendedName>
</protein>
<organism evidence="4 5">
    <name type="scientific">Algoriphagus antarcticus</name>
    <dbReference type="NCBI Taxonomy" id="238540"/>
    <lineage>
        <taxon>Bacteria</taxon>
        <taxon>Pseudomonadati</taxon>
        <taxon>Bacteroidota</taxon>
        <taxon>Cytophagia</taxon>
        <taxon>Cytophagales</taxon>
        <taxon>Cyclobacteriaceae</taxon>
        <taxon>Algoriphagus</taxon>
    </lineage>
</organism>
<feature type="domain" description="Alcohol dehydrogenase-like N-terminal" evidence="3">
    <location>
        <begin position="25"/>
        <end position="131"/>
    </location>
</feature>
<dbReference type="CDD" id="cd08261">
    <property type="entry name" value="Zn_ADH7"/>
    <property type="match status" value="1"/>
</dbReference>
<comment type="caution">
    <text evidence="4">The sequence shown here is derived from an EMBL/GenBank/DDBJ whole genome shotgun (WGS) entry which is preliminary data.</text>
</comment>
<dbReference type="InterPro" id="IPR011032">
    <property type="entry name" value="GroES-like_sf"/>
</dbReference>
<dbReference type="Gene3D" id="3.90.180.10">
    <property type="entry name" value="Medium-chain alcohol dehydrogenases, catalytic domain"/>
    <property type="match status" value="1"/>
</dbReference>
<dbReference type="Proteomes" id="UP000256405">
    <property type="component" value="Unassembled WGS sequence"/>
</dbReference>
<dbReference type="InterPro" id="IPR036291">
    <property type="entry name" value="NAD(P)-bd_dom_sf"/>
</dbReference>
<evidence type="ECO:0008006" key="6">
    <source>
        <dbReference type="Google" id="ProtNLM"/>
    </source>
</evidence>
<dbReference type="SUPFAM" id="SSF51735">
    <property type="entry name" value="NAD(P)-binding Rossmann-fold domains"/>
    <property type="match status" value="1"/>
</dbReference>
<dbReference type="SUPFAM" id="SSF50129">
    <property type="entry name" value="GroES-like"/>
    <property type="match status" value="1"/>
</dbReference>
<keyword evidence="5" id="KW-1185">Reference proteome</keyword>
<dbReference type="InterPro" id="IPR013154">
    <property type="entry name" value="ADH-like_N"/>
</dbReference>
<name>A0A3E0DA87_9BACT</name>
<dbReference type="PANTHER" id="PTHR43401">
    <property type="entry name" value="L-THREONINE 3-DEHYDROGENASE"/>
    <property type="match status" value="1"/>
</dbReference>
<proteinExistence type="predicted"/>
<dbReference type="Gene3D" id="3.40.50.720">
    <property type="entry name" value="NAD(P)-binding Rossmann-like Domain"/>
    <property type="match status" value="1"/>
</dbReference>